<name>A0ABD0PXT8_CIRMR</name>
<evidence type="ECO:0000313" key="1">
    <source>
        <dbReference type="EMBL" id="KAL0178732.1"/>
    </source>
</evidence>
<accession>A0ABD0PXT8</accession>
<feature type="non-terminal residue" evidence="1">
    <location>
        <position position="69"/>
    </location>
</feature>
<gene>
    <name evidence="1" type="ORF">M9458_027626</name>
</gene>
<sequence>MLTFNGVWHFGEVFSSRMNHGFHCTGQMADGVYGVVSVTGLLMSALWMEWPTVAVGLWYGQVYVMDNNH</sequence>
<keyword evidence="2" id="KW-1185">Reference proteome</keyword>
<dbReference type="EMBL" id="JAMKFB020000013">
    <property type="protein sequence ID" value="KAL0178732.1"/>
    <property type="molecule type" value="Genomic_DNA"/>
</dbReference>
<protein>
    <submittedName>
        <fullName evidence="1">Uncharacterized protein</fullName>
    </submittedName>
</protein>
<evidence type="ECO:0000313" key="2">
    <source>
        <dbReference type="Proteomes" id="UP001529510"/>
    </source>
</evidence>
<dbReference type="AlphaFoldDB" id="A0ABD0PXT8"/>
<comment type="caution">
    <text evidence="1">The sequence shown here is derived from an EMBL/GenBank/DDBJ whole genome shotgun (WGS) entry which is preliminary data.</text>
</comment>
<reference evidence="1 2" key="1">
    <citation type="submission" date="2024-05" db="EMBL/GenBank/DDBJ databases">
        <title>Genome sequencing and assembly of Indian major carp, Cirrhinus mrigala (Hamilton, 1822).</title>
        <authorList>
            <person name="Mohindra V."/>
            <person name="Chowdhury L.M."/>
            <person name="Lal K."/>
            <person name="Jena J.K."/>
        </authorList>
    </citation>
    <scope>NUCLEOTIDE SEQUENCE [LARGE SCALE GENOMIC DNA]</scope>
    <source>
        <strain evidence="1">CM1030</strain>
        <tissue evidence="1">Blood</tissue>
    </source>
</reference>
<dbReference type="Proteomes" id="UP001529510">
    <property type="component" value="Unassembled WGS sequence"/>
</dbReference>
<organism evidence="1 2">
    <name type="scientific">Cirrhinus mrigala</name>
    <name type="common">Mrigala</name>
    <dbReference type="NCBI Taxonomy" id="683832"/>
    <lineage>
        <taxon>Eukaryota</taxon>
        <taxon>Metazoa</taxon>
        <taxon>Chordata</taxon>
        <taxon>Craniata</taxon>
        <taxon>Vertebrata</taxon>
        <taxon>Euteleostomi</taxon>
        <taxon>Actinopterygii</taxon>
        <taxon>Neopterygii</taxon>
        <taxon>Teleostei</taxon>
        <taxon>Ostariophysi</taxon>
        <taxon>Cypriniformes</taxon>
        <taxon>Cyprinidae</taxon>
        <taxon>Labeoninae</taxon>
        <taxon>Labeonini</taxon>
        <taxon>Cirrhinus</taxon>
    </lineage>
</organism>
<proteinExistence type="predicted"/>